<dbReference type="Proteomes" id="UP001156905">
    <property type="component" value="Unassembled WGS sequence"/>
</dbReference>
<comment type="caution">
    <text evidence="2">The sequence shown here is derived from an EMBL/GenBank/DDBJ whole genome shotgun (WGS) entry which is preliminary data.</text>
</comment>
<evidence type="ECO:0000313" key="3">
    <source>
        <dbReference type="Proteomes" id="UP001156905"/>
    </source>
</evidence>
<dbReference type="InterPro" id="IPR009506">
    <property type="entry name" value="YjiS-like"/>
</dbReference>
<evidence type="ECO:0000259" key="1">
    <source>
        <dbReference type="Pfam" id="PF06568"/>
    </source>
</evidence>
<dbReference type="Pfam" id="PF06568">
    <property type="entry name" value="YjiS-like"/>
    <property type="match status" value="1"/>
</dbReference>
<feature type="domain" description="YjiS-like" evidence="1">
    <location>
        <begin position="28"/>
        <end position="63"/>
    </location>
</feature>
<protein>
    <recommendedName>
        <fullName evidence="1">YjiS-like domain-containing protein</fullName>
    </recommendedName>
</protein>
<name>A0ABQ6B2J6_9BRAD</name>
<keyword evidence="3" id="KW-1185">Reference proteome</keyword>
<proteinExistence type="predicted"/>
<gene>
    <name evidence="2" type="ORF">GCM10007857_53620</name>
</gene>
<organism evidence="2 3">
    <name type="scientific">Bradyrhizobium iriomotense</name>
    <dbReference type="NCBI Taxonomy" id="441950"/>
    <lineage>
        <taxon>Bacteria</taxon>
        <taxon>Pseudomonadati</taxon>
        <taxon>Pseudomonadota</taxon>
        <taxon>Alphaproteobacteria</taxon>
        <taxon>Hyphomicrobiales</taxon>
        <taxon>Nitrobacteraceae</taxon>
        <taxon>Bradyrhizobium</taxon>
    </lineage>
</organism>
<dbReference type="EMBL" id="BSOW01000020">
    <property type="protein sequence ID" value="GLR88649.1"/>
    <property type="molecule type" value="Genomic_DNA"/>
</dbReference>
<reference evidence="3" key="1">
    <citation type="journal article" date="2019" name="Int. J. Syst. Evol. Microbiol.">
        <title>The Global Catalogue of Microorganisms (GCM) 10K type strain sequencing project: providing services to taxonomists for standard genome sequencing and annotation.</title>
        <authorList>
            <consortium name="The Broad Institute Genomics Platform"/>
            <consortium name="The Broad Institute Genome Sequencing Center for Infectious Disease"/>
            <person name="Wu L."/>
            <person name="Ma J."/>
        </authorList>
    </citation>
    <scope>NUCLEOTIDE SEQUENCE [LARGE SCALE GENOMIC DNA]</scope>
    <source>
        <strain evidence="3">NBRC 102520</strain>
    </source>
</reference>
<accession>A0ABQ6B2J6</accession>
<sequence length="80" mass="8840">MTTAFNVFESRRNTATGRLGFAVLAHCRAAFVEWRTRETLRAKLAGLSDRELLDFGIGRGEIDYVSSNRASDPRGAVLPP</sequence>
<dbReference type="RefSeq" id="WP_284270349.1">
    <property type="nucleotide sequence ID" value="NZ_BSOW01000020.1"/>
</dbReference>
<evidence type="ECO:0000313" key="2">
    <source>
        <dbReference type="EMBL" id="GLR88649.1"/>
    </source>
</evidence>